<feature type="domain" description="Citrate transporter-like" evidence="7">
    <location>
        <begin position="261"/>
        <end position="428"/>
    </location>
</feature>
<dbReference type="InterPro" id="IPR009827">
    <property type="entry name" value="MatC_N"/>
</dbReference>
<evidence type="ECO:0000256" key="5">
    <source>
        <dbReference type="ARBA" id="ARBA00023136"/>
    </source>
</evidence>
<evidence type="ECO:0000313" key="9">
    <source>
        <dbReference type="EMBL" id="QNR54941.1"/>
    </source>
</evidence>
<feature type="transmembrane region" description="Helical" evidence="6">
    <location>
        <begin position="189"/>
        <end position="206"/>
    </location>
</feature>
<feature type="transmembrane region" description="Helical" evidence="6">
    <location>
        <begin position="259"/>
        <end position="279"/>
    </location>
</feature>
<sequence length="432" mass="47266">MMDTINIIILFSLIISIALGYVLKANIGVFAILSAFIGAYLYGITPEKVINLWNGSLSLFFILLSITYFYGFAIANGTLNNLALKAVYSVRNRPWSIPIALYITVMVFVGIGPGHYAGFAFMSPLVLYIASKIKMNKILAAIIIYSGSCAGGFNPFTLGGRVTFDLIEKLGYSAEASAIMQLNLGKNMFIAHTLIFIIGYFLLKGYKVKITSQITKPKRLNAAQWKTIFIVCFVFAVIMIPSFFLALNPHDETLKKVTSIFNPVFVSFLGIVLAVIFGIGSEKEAFKNVPWDLIFMIGSLSMLIELSKTTGIMENITTFMSAHGSSSSNWLYYLLGILSSCMSAFASSMGVVMPTFFSIVPSIKALEPSLAFSIIAVFATFTGYSSFSTGGALVLAGAQDESEKRYLFIRLIILPLILVVFGFVLLFLGILN</sequence>
<feature type="transmembrane region" description="Helical" evidence="6">
    <location>
        <begin position="29"/>
        <end position="45"/>
    </location>
</feature>
<dbReference type="InterPro" id="IPR004680">
    <property type="entry name" value="Cit_transptr-like_dom"/>
</dbReference>
<feature type="transmembrane region" description="Helical" evidence="6">
    <location>
        <begin position="227"/>
        <end position="247"/>
    </location>
</feature>
<feature type="transmembrane region" description="Helical" evidence="6">
    <location>
        <begin position="407"/>
        <end position="431"/>
    </location>
</feature>
<name>A0A7H0XIP7_CAMCO</name>
<dbReference type="Pfam" id="PF03600">
    <property type="entry name" value="CitMHS"/>
    <property type="match status" value="1"/>
</dbReference>
<proteinExistence type="predicted"/>
<comment type="subcellular location">
    <subcellularLocation>
        <location evidence="1">Membrane</location>
        <topology evidence="1">Multi-pass membrane protein</topology>
    </subcellularLocation>
</comment>
<dbReference type="AlphaFoldDB" id="A0A7H0XIP7"/>
<feature type="transmembrane region" description="Helical" evidence="6">
    <location>
        <begin position="369"/>
        <end position="387"/>
    </location>
</feature>
<evidence type="ECO:0000256" key="2">
    <source>
        <dbReference type="ARBA" id="ARBA00022448"/>
    </source>
</evidence>
<keyword evidence="3 6" id="KW-0812">Transmembrane</keyword>
<keyword evidence="2" id="KW-0813">Transport</keyword>
<feature type="domain" description="Dicarboxylate carrier MatC N-terminal" evidence="8">
    <location>
        <begin position="5"/>
        <end position="152"/>
    </location>
</feature>
<dbReference type="EMBL" id="MT107517">
    <property type="protein sequence ID" value="QNR54941.1"/>
    <property type="molecule type" value="Genomic_DNA"/>
</dbReference>
<keyword evidence="5 6" id="KW-0472">Membrane</keyword>
<dbReference type="EMBL" id="MT107518">
    <property type="protein sequence ID" value="QNR54951.1"/>
    <property type="molecule type" value="Genomic_DNA"/>
</dbReference>
<evidence type="ECO:0000256" key="6">
    <source>
        <dbReference type="SAM" id="Phobius"/>
    </source>
</evidence>
<evidence type="ECO:0000256" key="1">
    <source>
        <dbReference type="ARBA" id="ARBA00004141"/>
    </source>
</evidence>
<feature type="transmembrane region" description="Helical" evidence="6">
    <location>
        <begin position="138"/>
        <end position="156"/>
    </location>
</feature>
<dbReference type="Pfam" id="PF07158">
    <property type="entry name" value="MatC_N"/>
    <property type="match status" value="1"/>
</dbReference>
<feature type="transmembrane region" description="Helical" evidence="6">
    <location>
        <begin position="99"/>
        <end position="126"/>
    </location>
</feature>
<organism evidence="9">
    <name type="scientific">Campylobacter coli</name>
    <dbReference type="NCBI Taxonomy" id="195"/>
    <lineage>
        <taxon>Bacteria</taxon>
        <taxon>Pseudomonadati</taxon>
        <taxon>Campylobacterota</taxon>
        <taxon>Epsilonproteobacteria</taxon>
        <taxon>Campylobacterales</taxon>
        <taxon>Campylobacteraceae</taxon>
        <taxon>Campylobacter</taxon>
    </lineage>
</organism>
<keyword evidence="4 6" id="KW-1133">Transmembrane helix</keyword>
<feature type="transmembrane region" description="Helical" evidence="6">
    <location>
        <begin position="7"/>
        <end position="23"/>
    </location>
</feature>
<evidence type="ECO:0000256" key="3">
    <source>
        <dbReference type="ARBA" id="ARBA00022692"/>
    </source>
</evidence>
<evidence type="ECO:0000256" key="4">
    <source>
        <dbReference type="ARBA" id="ARBA00022989"/>
    </source>
</evidence>
<evidence type="ECO:0000313" key="10">
    <source>
        <dbReference type="EMBL" id="QNR54951.1"/>
    </source>
</evidence>
<reference evidence="9" key="1">
    <citation type="journal article" date="2020" name="Vet. Microbiol.">
        <title>Genetic environments and related transposable elements of novel cfr(C) variants in Campylobacter coli isolates of swine origin.</title>
        <authorList>
            <person name="Tang Y."/>
            <person name="Lai Y."/>
            <person name="Yang X."/>
            <person name="Cao X."/>
            <person name="Hu Y."/>
            <person name="Wang X."/>
            <person name="Wang H."/>
        </authorList>
    </citation>
    <scope>NUCLEOTIDE SEQUENCE</scope>
    <source>
        <strain evidence="10">JZ_1_53</strain>
        <strain evidence="9">JZ_1_74</strain>
    </source>
</reference>
<feature type="transmembrane region" description="Helical" evidence="6">
    <location>
        <begin position="330"/>
        <end position="357"/>
    </location>
</feature>
<dbReference type="GO" id="GO:0055085">
    <property type="term" value="P:transmembrane transport"/>
    <property type="evidence" value="ECO:0007669"/>
    <property type="project" value="InterPro"/>
</dbReference>
<evidence type="ECO:0000259" key="8">
    <source>
        <dbReference type="Pfam" id="PF07158"/>
    </source>
</evidence>
<dbReference type="KEGG" id="ccoo:ATE51_03330"/>
<protein>
    <submittedName>
        <fullName evidence="9">Dicarboxylate carrier protein</fullName>
    </submittedName>
</protein>
<accession>A0A7H0XIP7</accession>
<evidence type="ECO:0000259" key="7">
    <source>
        <dbReference type="Pfam" id="PF03600"/>
    </source>
</evidence>
<feature type="transmembrane region" description="Helical" evidence="6">
    <location>
        <begin position="57"/>
        <end position="79"/>
    </location>
</feature>
<dbReference type="GO" id="GO:0016020">
    <property type="term" value="C:membrane"/>
    <property type="evidence" value="ECO:0007669"/>
    <property type="project" value="UniProtKB-SubCell"/>
</dbReference>